<dbReference type="Pfam" id="PF12697">
    <property type="entry name" value="Abhydrolase_6"/>
    <property type="match status" value="1"/>
</dbReference>
<evidence type="ECO:0000313" key="3">
    <source>
        <dbReference type="Proteomes" id="UP001348149"/>
    </source>
</evidence>
<dbReference type="InterPro" id="IPR029058">
    <property type="entry name" value="AB_hydrolase_fold"/>
</dbReference>
<reference evidence="2 3" key="1">
    <citation type="submission" date="2024-01" db="EMBL/GenBank/DDBJ databases">
        <title>Mesobacterium rodlantinim sp. nov., isolated from shallow sea hydrothermal systems off Kueishantao Island.</title>
        <authorList>
            <person name="Su Z."/>
            <person name="Tang K."/>
        </authorList>
    </citation>
    <scope>NUCLEOTIDE SEQUENCE [LARGE SCALE GENOMIC DNA]</scope>
    <source>
        <strain evidence="2 3">TK19101</strain>
    </source>
</reference>
<dbReference type="GO" id="GO:0016787">
    <property type="term" value="F:hydrolase activity"/>
    <property type="evidence" value="ECO:0007669"/>
    <property type="project" value="UniProtKB-KW"/>
</dbReference>
<dbReference type="RefSeq" id="WP_326296934.1">
    <property type="nucleotide sequence ID" value="NZ_JAYLLH010000008.1"/>
</dbReference>
<dbReference type="InterPro" id="IPR000073">
    <property type="entry name" value="AB_hydrolase_1"/>
</dbReference>
<dbReference type="Proteomes" id="UP001348149">
    <property type="component" value="Unassembled WGS sequence"/>
</dbReference>
<accession>A0ABU6HHG9</accession>
<dbReference type="SUPFAM" id="SSF53474">
    <property type="entry name" value="alpha/beta-Hydrolases"/>
    <property type="match status" value="1"/>
</dbReference>
<keyword evidence="2" id="KW-0378">Hydrolase</keyword>
<dbReference type="InterPro" id="IPR050266">
    <property type="entry name" value="AB_hydrolase_sf"/>
</dbReference>
<organism evidence="2 3">
    <name type="scientific">Mesobacterium hydrothermale</name>
    <dbReference type="NCBI Taxonomy" id="3111907"/>
    <lineage>
        <taxon>Bacteria</taxon>
        <taxon>Pseudomonadati</taxon>
        <taxon>Pseudomonadota</taxon>
        <taxon>Alphaproteobacteria</taxon>
        <taxon>Rhodobacterales</taxon>
        <taxon>Roseobacteraceae</taxon>
        <taxon>Mesobacterium</taxon>
    </lineage>
</organism>
<dbReference type="PRINTS" id="PR00111">
    <property type="entry name" value="ABHYDROLASE"/>
</dbReference>
<sequence length="242" mass="25619">MSLLKTAGDVTLVFVPGLLSDARVWAPVRALLGLGGYAADVDGPASITGMAERVLAAVDGPLIVLGHSMGGRVGMEMARIAPDRMRGLVLADTGHHPLAEGETATREAKIAQGHADMGALCDAWLPPMVDDSRHGDYVLMGALREMVLAKGPQVHEAQIRALMGRPDAGAYLAAVHCPILLSVGRNDRWSPVSHHDEIAAMAPEAEVAVIEGAGHFLPIEKPVETANVIADWMRRKGLFPAR</sequence>
<evidence type="ECO:0000259" key="1">
    <source>
        <dbReference type="Pfam" id="PF12697"/>
    </source>
</evidence>
<dbReference type="PANTHER" id="PTHR43798:SF29">
    <property type="entry name" value="AB HYDROLASE-1 DOMAIN-CONTAINING PROTEIN"/>
    <property type="match status" value="1"/>
</dbReference>
<name>A0ABU6HHG9_9RHOB</name>
<gene>
    <name evidence="2" type="ORF">VK792_07980</name>
</gene>
<keyword evidence="3" id="KW-1185">Reference proteome</keyword>
<proteinExistence type="predicted"/>
<protein>
    <submittedName>
        <fullName evidence="2">Alpha/beta hydrolase</fullName>
    </submittedName>
</protein>
<dbReference type="PANTHER" id="PTHR43798">
    <property type="entry name" value="MONOACYLGLYCEROL LIPASE"/>
    <property type="match status" value="1"/>
</dbReference>
<dbReference type="EMBL" id="JAYLLH010000008">
    <property type="protein sequence ID" value="MEC3861219.1"/>
    <property type="molecule type" value="Genomic_DNA"/>
</dbReference>
<comment type="caution">
    <text evidence="2">The sequence shown here is derived from an EMBL/GenBank/DDBJ whole genome shotgun (WGS) entry which is preliminary data.</text>
</comment>
<evidence type="ECO:0000313" key="2">
    <source>
        <dbReference type="EMBL" id="MEC3861219.1"/>
    </source>
</evidence>
<dbReference type="Gene3D" id="3.40.50.1820">
    <property type="entry name" value="alpha/beta hydrolase"/>
    <property type="match status" value="1"/>
</dbReference>
<feature type="domain" description="AB hydrolase-1" evidence="1">
    <location>
        <begin position="12"/>
        <end position="227"/>
    </location>
</feature>